<name>I2C5Y2_BACAY</name>
<gene>
    <name evidence="2" type="ORF">MUS_2097</name>
</gene>
<feature type="transmembrane region" description="Helical" evidence="1">
    <location>
        <begin position="37"/>
        <end position="55"/>
    </location>
</feature>
<dbReference type="KEGG" id="bqy:MUS_2097"/>
<dbReference type="PATRIC" id="fig|1126211.3.peg.2011"/>
<proteinExistence type="predicted"/>
<evidence type="ECO:0000313" key="2">
    <source>
        <dbReference type="EMBL" id="AFJ62056.1"/>
    </source>
</evidence>
<protein>
    <submittedName>
        <fullName evidence="2">Uncharacterized protein</fullName>
    </submittedName>
</protein>
<dbReference type="Proteomes" id="UP000002878">
    <property type="component" value="Chromosome"/>
</dbReference>
<accession>I2C5Y2</accession>
<organism evidence="2 3">
    <name type="scientific">Bacillus amyloliquefaciens (strain Y2)</name>
    <name type="common">Bacillus amyloliquefaciens subsp. plantarum (strain B9601-Y2)</name>
    <dbReference type="NCBI Taxonomy" id="1155777"/>
    <lineage>
        <taxon>Bacteria</taxon>
        <taxon>Bacillati</taxon>
        <taxon>Bacillota</taxon>
        <taxon>Bacilli</taxon>
        <taxon>Bacillales</taxon>
        <taxon>Bacillaceae</taxon>
        <taxon>Bacillus</taxon>
        <taxon>Bacillus amyloliquefaciens group</taxon>
    </lineage>
</organism>
<keyword evidence="1" id="KW-1133">Transmembrane helix</keyword>
<evidence type="ECO:0000313" key="3">
    <source>
        <dbReference type="Proteomes" id="UP000002878"/>
    </source>
</evidence>
<keyword evidence="1" id="KW-0472">Membrane</keyword>
<dbReference type="EMBL" id="CP003332">
    <property type="protein sequence ID" value="AFJ62056.1"/>
    <property type="molecule type" value="Genomic_DNA"/>
</dbReference>
<sequence>MLHIFQWYYFLIHKHQEVSALNNIRRLREYFRSHRKISLAADLLTAVLLISLSILFNGRRQGAFNGFFMYVLVSNFIGSNASFIDFSKSRKSKQK</sequence>
<feature type="transmembrane region" description="Helical" evidence="1">
    <location>
        <begin position="67"/>
        <end position="86"/>
    </location>
</feature>
<keyword evidence="1" id="KW-0812">Transmembrane</keyword>
<evidence type="ECO:0000256" key="1">
    <source>
        <dbReference type="SAM" id="Phobius"/>
    </source>
</evidence>
<dbReference type="HOGENOM" id="CLU_163824_0_0_9"/>
<reference evidence="2 3" key="1">
    <citation type="journal article" date="2012" name="J. Biotechnol.">
        <title>Genome sequence of the plant growth promoting strain Bacillus amyloliquefaciens subsp. plantarum B9601-Y2 and expression of mersacidin and other secondary metabolites.</title>
        <authorList>
            <person name="He P."/>
            <person name="Hao K."/>
            <person name="Blom J."/>
            <person name="Ruckert C."/>
            <person name="Vater J."/>
            <person name="Mao Z."/>
            <person name="Wu Y."/>
            <person name="Hou M."/>
            <person name="He P."/>
            <person name="He Y."/>
            <person name="Borriss R."/>
        </authorList>
    </citation>
    <scope>NUCLEOTIDE SEQUENCE [LARGE SCALE GENOMIC DNA]</scope>
    <source>
        <strain evidence="2">Y2</strain>
    </source>
</reference>
<dbReference type="AlphaFoldDB" id="I2C5Y2"/>